<gene>
    <name evidence="1" type="ORF">MTUNDRAET4_0202</name>
</gene>
<sequence>MESLYLLSGAGGIPPRYATTGSFEIVVGVADQGYDLVPAEYAARL</sequence>
<name>A0A4U8Z7T3_METTU</name>
<accession>A0A4U8Z7T3</accession>
<proteinExistence type="predicted"/>
<dbReference type="KEGG" id="mtun:MTUNDRAET4_0202.2"/>
<geneLocation type="plasmid" evidence="1 2">
    <name>3</name>
</geneLocation>
<dbReference type="Proteomes" id="UP000294360">
    <property type="component" value="Plasmid 3"/>
</dbReference>
<organism evidence="1 2">
    <name type="scientific">Methylocella tundrae</name>
    <dbReference type="NCBI Taxonomy" id="227605"/>
    <lineage>
        <taxon>Bacteria</taxon>
        <taxon>Pseudomonadati</taxon>
        <taxon>Pseudomonadota</taxon>
        <taxon>Alphaproteobacteria</taxon>
        <taxon>Hyphomicrobiales</taxon>
        <taxon>Beijerinckiaceae</taxon>
        <taxon>Methylocella</taxon>
    </lineage>
</organism>
<dbReference type="EMBL" id="LR536452">
    <property type="protein sequence ID" value="VFU17690.1"/>
    <property type="molecule type" value="Genomic_DNA"/>
</dbReference>
<dbReference type="AlphaFoldDB" id="A0A4U8Z7T3"/>
<keyword evidence="1" id="KW-0614">Plasmid</keyword>
<evidence type="ECO:0000313" key="2">
    <source>
        <dbReference type="Proteomes" id="UP000294360"/>
    </source>
</evidence>
<protein>
    <submittedName>
        <fullName evidence="1">Uncharacterized protein</fullName>
    </submittedName>
</protein>
<evidence type="ECO:0000313" key="1">
    <source>
        <dbReference type="EMBL" id="VFU17690.1"/>
    </source>
</evidence>
<reference evidence="1 2" key="1">
    <citation type="submission" date="2019-03" db="EMBL/GenBank/DDBJ databases">
        <authorList>
            <person name="Kox A.R. M."/>
        </authorList>
    </citation>
    <scope>NUCLEOTIDE SEQUENCE [LARGE SCALE GENOMIC DNA]</scope>
    <source>
        <strain evidence="1">MTUNDRAET4 annotated genome</strain>
        <plasmid evidence="2">3</plasmid>
    </source>
</reference>